<organism evidence="1 2">
    <name type="scientific">Albidovulum litorale</name>
    <dbReference type="NCBI Taxonomy" id="2984134"/>
    <lineage>
        <taxon>Bacteria</taxon>
        <taxon>Pseudomonadati</taxon>
        <taxon>Pseudomonadota</taxon>
        <taxon>Alphaproteobacteria</taxon>
        <taxon>Rhodobacterales</taxon>
        <taxon>Paracoccaceae</taxon>
        <taxon>Albidovulum</taxon>
    </lineage>
</organism>
<dbReference type="Proteomes" id="UP001652564">
    <property type="component" value="Unassembled WGS sequence"/>
</dbReference>
<protein>
    <submittedName>
        <fullName evidence="1">L-2-amino-thiazoline-4-carboxylic acid hydrolase</fullName>
    </submittedName>
</protein>
<evidence type="ECO:0000313" key="2">
    <source>
        <dbReference type="Proteomes" id="UP001652564"/>
    </source>
</evidence>
<evidence type="ECO:0000313" key="1">
    <source>
        <dbReference type="EMBL" id="MCV2872425.1"/>
    </source>
</evidence>
<dbReference type="Pfam" id="PF14196">
    <property type="entry name" value="ATC_hydrolase"/>
    <property type="match status" value="1"/>
</dbReference>
<sequence>MKTSDTQPVTLMQRVRLQAEVLVPLLRRLRTELGEEAANALVYPVLRSCMKDWISSVASSASSNPTENFYETSEVLANLFEGDVDLEILEHNAKKLDVDVTGCRFADFFRQLGEPELGAILTCELDDHIAELSAPTVTLSRSATIMNGAARCPFRYQFKQADT</sequence>
<name>A0ABT2ZN44_9RHOB</name>
<keyword evidence="2" id="KW-1185">Reference proteome</keyword>
<dbReference type="GO" id="GO:0016787">
    <property type="term" value="F:hydrolase activity"/>
    <property type="evidence" value="ECO:0007669"/>
    <property type="project" value="UniProtKB-KW"/>
</dbReference>
<dbReference type="InterPro" id="IPR026002">
    <property type="entry name" value="ATC_hydrolase-like"/>
</dbReference>
<proteinExistence type="predicted"/>
<reference evidence="1 2" key="1">
    <citation type="submission" date="2022-10" db="EMBL/GenBank/DDBJ databases">
        <title>Defluviimonas sp. nov., isolated from ocean surface sediments.</title>
        <authorList>
            <person name="He W."/>
            <person name="Wang L."/>
            <person name="Zhang D.-F."/>
        </authorList>
    </citation>
    <scope>NUCLEOTIDE SEQUENCE [LARGE SCALE GENOMIC DNA]</scope>
    <source>
        <strain evidence="1 2">WL0050</strain>
    </source>
</reference>
<dbReference type="RefSeq" id="WP_263739607.1">
    <property type="nucleotide sequence ID" value="NZ_JAOWKZ010000002.1"/>
</dbReference>
<gene>
    <name evidence="1" type="ORF">OEZ71_08965</name>
</gene>
<accession>A0ABT2ZN44</accession>
<keyword evidence="1" id="KW-0378">Hydrolase</keyword>
<comment type="caution">
    <text evidence="1">The sequence shown here is derived from an EMBL/GenBank/DDBJ whole genome shotgun (WGS) entry which is preliminary data.</text>
</comment>
<dbReference type="EMBL" id="JAOWKZ010000002">
    <property type="protein sequence ID" value="MCV2872425.1"/>
    <property type="molecule type" value="Genomic_DNA"/>
</dbReference>